<accession>A0AAE3DQ01</accession>
<organism evidence="1 2">
    <name type="scientific">Fusicatenibacter faecihominis</name>
    <dbReference type="NCBI Taxonomy" id="2881276"/>
    <lineage>
        <taxon>Bacteria</taxon>
        <taxon>Bacillati</taxon>
        <taxon>Bacillota</taxon>
        <taxon>Clostridia</taxon>
        <taxon>Lachnospirales</taxon>
        <taxon>Lachnospiraceae</taxon>
        <taxon>Fusicatenibacter</taxon>
    </lineage>
</organism>
<comment type="caution">
    <text evidence="1">The sequence shown here is derived from an EMBL/GenBank/DDBJ whole genome shotgun (WGS) entry which is preliminary data.</text>
</comment>
<sequence>MIMVRGRRIFMLRACVILVLAMAVLSRAYTPKETYIKSIREEWGIILPATEWEVYNEAIGSSFAGKGVRYHVFRYQNTSEIQKAVAWHRGRNMLVERKIDALLRDMDIAKGYEVNFNGEYQYFTLVKRGSTKELFLLYFPDQNRLCVVEDYV</sequence>
<name>A0AAE3DQ01_9FIRM</name>
<evidence type="ECO:0000313" key="1">
    <source>
        <dbReference type="EMBL" id="MCC2188432.1"/>
    </source>
</evidence>
<dbReference type="EMBL" id="JAJEPR010000001">
    <property type="protein sequence ID" value="MCC2188432.1"/>
    <property type="molecule type" value="Genomic_DNA"/>
</dbReference>
<proteinExistence type="predicted"/>
<dbReference type="AlphaFoldDB" id="A0AAE3DQ01"/>
<dbReference type="RefSeq" id="WP_227614022.1">
    <property type="nucleotide sequence ID" value="NZ_JAJEPR010000001.1"/>
</dbReference>
<keyword evidence="2" id="KW-1185">Reference proteome</keyword>
<gene>
    <name evidence="1" type="ORF">LKD71_01110</name>
</gene>
<protein>
    <submittedName>
        <fullName evidence="1">Uncharacterized protein</fullName>
    </submittedName>
</protein>
<dbReference type="Proteomes" id="UP001197875">
    <property type="component" value="Unassembled WGS sequence"/>
</dbReference>
<evidence type="ECO:0000313" key="2">
    <source>
        <dbReference type="Proteomes" id="UP001197875"/>
    </source>
</evidence>
<reference evidence="1 2" key="1">
    <citation type="submission" date="2021-10" db="EMBL/GenBank/DDBJ databases">
        <title>Anaerobic single-cell dispensing facilitates the cultivation of human gut bacteria.</title>
        <authorList>
            <person name="Afrizal A."/>
        </authorList>
    </citation>
    <scope>NUCLEOTIDE SEQUENCE [LARGE SCALE GENOMIC DNA]</scope>
    <source>
        <strain evidence="1 2">CLA-AA-H277</strain>
    </source>
</reference>